<dbReference type="InterPro" id="IPR057326">
    <property type="entry name" value="KR_dom"/>
</dbReference>
<dbReference type="SMART" id="SM00826">
    <property type="entry name" value="PKS_DH"/>
    <property type="match status" value="1"/>
</dbReference>
<proteinExistence type="predicted"/>
<evidence type="ECO:0000313" key="10">
    <source>
        <dbReference type="EMBL" id="KAK5635904.1"/>
    </source>
</evidence>
<dbReference type="CDD" id="cd00833">
    <property type="entry name" value="PKS"/>
    <property type="match status" value="1"/>
</dbReference>
<dbReference type="PROSITE" id="PS00012">
    <property type="entry name" value="PHOSPHOPANTETHEINE"/>
    <property type="match status" value="1"/>
</dbReference>
<dbReference type="SUPFAM" id="SSF52151">
    <property type="entry name" value="FabD/lysophospholipase-like"/>
    <property type="match status" value="1"/>
</dbReference>
<feature type="region of interest" description="N-terminal hotdog fold" evidence="6">
    <location>
        <begin position="972"/>
        <end position="1107"/>
    </location>
</feature>
<evidence type="ECO:0008006" key="12">
    <source>
        <dbReference type="Google" id="ProtNLM"/>
    </source>
</evidence>
<dbReference type="PROSITE" id="PS00606">
    <property type="entry name" value="KS3_1"/>
    <property type="match status" value="1"/>
</dbReference>
<dbReference type="PANTHER" id="PTHR43775">
    <property type="entry name" value="FATTY ACID SYNTHASE"/>
    <property type="match status" value="1"/>
</dbReference>
<feature type="domain" description="PKS/mFAS DH" evidence="9">
    <location>
        <begin position="972"/>
        <end position="1279"/>
    </location>
</feature>
<dbReference type="PANTHER" id="PTHR43775:SF20">
    <property type="entry name" value="HYBRID PKS-NRPS SYNTHETASE APDA"/>
    <property type="match status" value="1"/>
</dbReference>
<organism evidence="10 11">
    <name type="scientific">Xylaria bambusicola</name>
    <dbReference type="NCBI Taxonomy" id="326684"/>
    <lineage>
        <taxon>Eukaryota</taxon>
        <taxon>Fungi</taxon>
        <taxon>Dikarya</taxon>
        <taxon>Ascomycota</taxon>
        <taxon>Pezizomycotina</taxon>
        <taxon>Sordariomycetes</taxon>
        <taxon>Xylariomycetidae</taxon>
        <taxon>Xylariales</taxon>
        <taxon>Xylariaceae</taxon>
        <taxon>Xylaria</taxon>
    </lineage>
</organism>
<evidence type="ECO:0000259" key="7">
    <source>
        <dbReference type="PROSITE" id="PS50075"/>
    </source>
</evidence>
<dbReference type="InterPro" id="IPR049551">
    <property type="entry name" value="PKS_DH_C"/>
</dbReference>
<dbReference type="SUPFAM" id="SSF53335">
    <property type="entry name" value="S-adenosyl-L-methionine-dependent methyltransferases"/>
    <property type="match status" value="1"/>
</dbReference>
<feature type="domain" description="Carrier" evidence="7">
    <location>
        <begin position="2401"/>
        <end position="2476"/>
    </location>
</feature>
<feature type="active site" description="Proton donor; for dehydratase activity" evidence="6">
    <location>
        <position position="1182"/>
    </location>
</feature>
<dbReference type="Pfam" id="PF21089">
    <property type="entry name" value="PKS_DH_N"/>
    <property type="match status" value="1"/>
</dbReference>
<dbReference type="InterPro" id="IPR029063">
    <property type="entry name" value="SAM-dependent_MTases_sf"/>
</dbReference>
<gene>
    <name evidence="10" type="ORF">RRF57_011619</name>
</gene>
<keyword evidence="2" id="KW-0597">Phosphoprotein</keyword>
<dbReference type="SUPFAM" id="SSF53901">
    <property type="entry name" value="Thiolase-like"/>
    <property type="match status" value="1"/>
</dbReference>
<keyword evidence="3" id="KW-0808">Transferase</keyword>
<dbReference type="InterPro" id="IPR042104">
    <property type="entry name" value="PKS_dehydratase_sf"/>
</dbReference>
<dbReference type="Gene3D" id="3.40.47.10">
    <property type="match status" value="1"/>
</dbReference>
<dbReference type="Proteomes" id="UP001305414">
    <property type="component" value="Unassembled WGS sequence"/>
</dbReference>
<dbReference type="InterPro" id="IPR020807">
    <property type="entry name" value="PKS_DH"/>
</dbReference>
<dbReference type="Gene3D" id="3.40.50.720">
    <property type="entry name" value="NAD(P)-binding Rossmann-like Domain"/>
    <property type="match status" value="2"/>
</dbReference>
<dbReference type="SMART" id="SM00825">
    <property type="entry name" value="PKS_KS"/>
    <property type="match status" value="1"/>
</dbReference>
<evidence type="ECO:0000256" key="1">
    <source>
        <dbReference type="ARBA" id="ARBA00022450"/>
    </source>
</evidence>
<dbReference type="InterPro" id="IPR049900">
    <property type="entry name" value="PKS_mFAS_DH"/>
</dbReference>
<dbReference type="Pfam" id="PF00109">
    <property type="entry name" value="ketoacyl-synt"/>
    <property type="match status" value="1"/>
</dbReference>
<dbReference type="SUPFAM" id="SSF55048">
    <property type="entry name" value="Probable ACP-binding domain of malonyl-CoA ACP transacylase"/>
    <property type="match status" value="1"/>
</dbReference>
<dbReference type="InterPro" id="IPR013968">
    <property type="entry name" value="PKS_KR"/>
</dbReference>
<dbReference type="InterPro" id="IPR016035">
    <property type="entry name" value="Acyl_Trfase/lysoPLipase"/>
</dbReference>
<dbReference type="PROSITE" id="PS50075">
    <property type="entry name" value="CARRIER"/>
    <property type="match status" value="1"/>
</dbReference>
<dbReference type="GO" id="GO:0004312">
    <property type="term" value="F:fatty acid synthase activity"/>
    <property type="evidence" value="ECO:0007669"/>
    <property type="project" value="TreeGrafter"/>
</dbReference>
<dbReference type="SMART" id="SM00822">
    <property type="entry name" value="PKS_KR"/>
    <property type="match status" value="1"/>
</dbReference>
<evidence type="ECO:0000259" key="9">
    <source>
        <dbReference type="PROSITE" id="PS52019"/>
    </source>
</evidence>
<dbReference type="GO" id="GO:0004315">
    <property type="term" value="F:3-oxoacyl-[acyl-carrier-protein] synthase activity"/>
    <property type="evidence" value="ECO:0007669"/>
    <property type="project" value="InterPro"/>
</dbReference>
<dbReference type="SUPFAM" id="SSF47336">
    <property type="entry name" value="ACP-like"/>
    <property type="match status" value="1"/>
</dbReference>
<dbReference type="InterPro" id="IPR014043">
    <property type="entry name" value="Acyl_transferase_dom"/>
</dbReference>
<keyword evidence="5" id="KW-0511">Multifunctional enzyme</keyword>
<dbReference type="InterPro" id="IPR036736">
    <property type="entry name" value="ACP-like_sf"/>
</dbReference>
<dbReference type="CDD" id="cd05274">
    <property type="entry name" value="KR_FAS_SDR_x"/>
    <property type="match status" value="1"/>
</dbReference>
<dbReference type="InterPro" id="IPR014031">
    <property type="entry name" value="Ketoacyl_synth_C"/>
</dbReference>
<dbReference type="InterPro" id="IPR049552">
    <property type="entry name" value="PKS_DH_N"/>
</dbReference>
<dbReference type="GO" id="GO:0016491">
    <property type="term" value="F:oxidoreductase activity"/>
    <property type="evidence" value="ECO:0007669"/>
    <property type="project" value="UniProtKB-KW"/>
</dbReference>
<dbReference type="InterPro" id="IPR014030">
    <property type="entry name" value="Ketoacyl_synth_N"/>
</dbReference>
<dbReference type="InterPro" id="IPR050091">
    <property type="entry name" value="PKS_NRPS_Biosynth_Enz"/>
</dbReference>
<dbReference type="EMBL" id="JAWHQM010000059">
    <property type="protein sequence ID" value="KAK5635904.1"/>
    <property type="molecule type" value="Genomic_DNA"/>
</dbReference>
<dbReference type="InterPro" id="IPR001227">
    <property type="entry name" value="Ac_transferase_dom_sf"/>
</dbReference>
<dbReference type="InterPro" id="IPR020841">
    <property type="entry name" value="PKS_Beta-ketoAc_synthase_dom"/>
</dbReference>
<dbReference type="Pfam" id="PF02801">
    <property type="entry name" value="Ketoacyl-synt_C"/>
    <property type="match status" value="1"/>
</dbReference>
<dbReference type="GO" id="GO:0044550">
    <property type="term" value="P:secondary metabolite biosynthetic process"/>
    <property type="evidence" value="ECO:0007669"/>
    <property type="project" value="UniProtKB-ARBA"/>
</dbReference>
<dbReference type="FunFam" id="3.40.47.10:FF:000019">
    <property type="entry name" value="Polyketide synthase type I"/>
    <property type="match status" value="1"/>
</dbReference>
<dbReference type="Pfam" id="PF00698">
    <property type="entry name" value="Acyl_transf_1"/>
    <property type="match status" value="1"/>
</dbReference>
<dbReference type="SMART" id="SM00827">
    <property type="entry name" value="PKS_AT"/>
    <property type="match status" value="1"/>
</dbReference>
<dbReference type="InterPro" id="IPR036291">
    <property type="entry name" value="NAD(P)-bd_dom_sf"/>
</dbReference>
<dbReference type="Pfam" id="PF08659">
    <property type="entry name" value="KR"/>
    <property type="match status" value="1"/>
</dbReference>
<dbReference type="InterPro" id="IPR016039">
    <property type="entry name" value="Thiolase-like"/>
</dbReference>
<feature type="domain" description="Ketosynthase family 3 (KS3)" evidence="8">
    <location>
        <begin position="8"/>
        <end position="451"/>
    </location>
</feature>
<protein>
    <recommendedName>
        <fullName evidence="12">Carrier domain-containing protein</fullName>
    </recommendedName>
</protein>
<dbReference type="Pfam" id="PF00550">
    <property type="entry name" value="PP-binding"/>
    <property type="match status" value="1"/>
</dbReference>
<evidence type="ECO:0000256" key="2">
    <source>
        <dbReference type="ARBA" id="ARBA00022553"/>
    </source>
</evidence>
<dbReference type="Gene3D" id="3.10.129.110">
    <property type="entry name" value="Polyketide synthase dehydratase"/>
    <property type="match status" value="1"/>
</dbReference>
<dbReference type="SMART" id="SM00823">
    <property type="entry name" value="PKS_PP"/>
    <property type="match status" value="1"/>
</dbReference>
<dbReference type="InterPro" id="IPR020806">
    <property type="entry name" value="PKS_PP-bd"/>
</dbReference>
<dbReference type="Gene3D" id="1.10.1200.10">
    <property type="entry name" value="ACP-like"/>
    <property type="match status" value="1"/>
</dbReference>
<sequence>MAYIVDRQEPIAIVGASCRFTGDATSPSKLWDLLCKPVDLSREVPPERFSAKGFYHKDGGYHGTTNCIKAYWLNEDCRSFDPGFFKITPKEAEAMDPQQRLLLEVVFEAMESAGFPLSQYSGKSVGVFTGCMTQDYEVLSSRDELTTSQYFATGNSRAMLSNRISYFFNFQGPSMTIDTACSSSLVALHQAVLSLREGDCSMACVAGANMMLTPEQFIVESALHMLSPSGKCHMWDTRADGYARGEGFVVLLVKRLSRAIQDGDRIEAVIRATGSNADGRTAGITIPNSKAQAALIRNTYKKAGLDPNNPSDRCQYFEAHGTGTAAGDPREAAAIHEAFFSSNELSSKDVQSSPDSEQKMLVGSIKTVIGHTEAAAGLAGVLKIVWSIKHGLVPPNLHFQHLNPEVKPFYTHLQIPTVVTPWPDPPPGQPRRASVNSFGFGGANAHAIIESYIPEVPNVVLATPLDFASLPIIGCPEKATRVLAPQPQLSAPARPDPFHLPIVISAASHKSLRDLKISDENDVNIHHLSWHQFSRRTGLPYQVAFSAATTADALSALDALLPSDGSAIPAERISRSQASDAPLRILGIFTGQGAQWATMSRTLLQQNSVYRNTIRKLDGVLTFCPQPPSWTLEDQIMAGEDQSSIDKVAVSQPVCTALQIALVDFLRSIGIDFHTVVGHSSGEIAAAYAAGRISAKDAILISYYRGTVTHLACGADGQKGAMSVARMSEREAISLCSRFDGRICVAASNSPSSVTLSGDIDCIHLAHDQLKENRAASKILKIDTGYHSHHMHQPAEQYTVALLENYISPIPKGNGIVWISSVKGRPRVTQELDIGYWADNMINQVEFTQAVEYALSQSGSEFDCAIEIGPHPALQSSVLETAKPLGRTILYTSPLNRTKDSSISVSNFLGFIWSNFGCSNVELGRYIEQSPIPDVVNSRLENVPSYPFDHSAGYWRESRISRQYHHKTEAPHELLGVRCREDNIYEMKWRNILKIEKLPWLGHHQFQGQALLPASAYCVMALDAAQAFLAGRSASLVELRDIEILSGIVLDRDSAGVETLFTLAMSDGDKVSSTLKGTFSLYSCSPDGATKMKKDATGSLHIVLGKPSLEVLPLRQPPLSETLVADTEVFYEMMNRATGLLYTGPFRALDKLHRRYRYCCATLGRFHPDDTTKLGISPATLDACFQTAFLAYAYPGDGSFWTPFLPTGIRRIKFNLATLAKADPKGSLIVDTNMVRCVPPTEASRASIAIDSAIFNDAGEAEIHVEDLVVRALADSNPKDDYELYLHTVMDIDPTDEVVRPDDAVSAEDSNLLAENCHRITSFFLDNHVTENSPKVPKGSLGETQEAIDTMIRNSYHSDYLAYIKRAGQLDVIRLSEALPSIMKEARQVSLFRNHIGRIVKQVVHRYPWMNILYLPAKQLDLTRIILDTIGDSYQSFILGVSEGNPFSASRHLGTQPSKGFQELDINSLGQPGILIGSEVLLDLVILPTTLLGIDDMTKALGSISRAMKHGGFLILINPNIALLDTKPGTRFGDGTYCPPTPPEWPDILDAYGFTRQARNCDHYHRAGHVFVRQFGERRSFKFPVQVDGRNTVTENLLFLRSASGKDDSQLVASLQGRISPHCSHTMSRSLYEVTTQELEDCTAVIVLADLSEPVMLNMTQHTIGQFQILFRPAMTVLWVTCDARSGNPEAAASFGFLRTMVAEVPNLKLQVLDLDPNDSESPVDRISSAFYQLVFSKKDVSSKSMWTLEPEIHMENGRRLIPRVVPWKQANDRFNALRRIVTVPVNTIRQYVELVPEVLSNGTVYFSLNQIKKNPRQQLPPGSATIQVDYSSVLPLKLNNDAFRYVCVGHNYYTGKRVIALSNTNSSYIACLPSKAMTLEGDKHQSLTVLHDLIRCITALTSVSIVSPDHPIVLIDPDVEFANQLITLTSESHKVIIVGTCCNEHDKARYTKMLQCDKLRRYVSVCLHPQCLLGDLKHAFPQRGTIFNFLPDDHQLTRRIMASISGNCAIYTGFTTFLLKALLHNEEPVLSFAWDLALRSVARRALESPQEPQESDLITTVSLRELQSHAMSAQSFQIVDWNRDSHVLRSINHTVDGPLVSPNKTYYLFGMTRDFGHSICRLLLEQGARSIVLASRNAEASPNWVAELNAMYVADIRIKRADVTKIESLRVLKKDTARTMPPAGGVVNGAMVLDDCLFAQMTIETWNRVLQPKTIGSTNLDTVFSEPDLDFFIMTSSFAAIGGHAGQSNYAAANMYMNGLAAQRRKRGLVGTALNIGVIYGLGFLQREKTYLYAGLEKEGYPPISERDLHHMFLEAIVAGRPATDADSTKHQQQHIPFDITTGLRRFRRGSPEPLHWHEDLRFGHFAMRPEADAKNVDSTNNSKSLQEELASLSQEAVANTISVALQQKLRTLMQFPDDVAIDMHSSPMDLGLDSLTAVEVRTWFNKSLGQDFAVMKIINATSVLQLCNDCAEHILALRAETNKAQVRMDVGSL</sequence>
<evidence type="ECO:0000256" key="5">
    <source>
        <dbReference type="ARBA" id="ARBA00023268"/>
    </source>
</evidence>
<dbReference type="Gene3D" id="3.40.50.150">
    <property type="entry name" value="Vaccinia Virus protein VP39"/>
    <property type="match status" value="1"/>
</dbReference>
<dbReference type="SUPFAM" id="SSF51735">
    <property type="entry name" value="NAD(P)-binding Rossmann-fold domains"/>
    <property type="match status" value="2"/>
</dbReference>
<keyword evidence="11" id="KW-1185">Reference proteome</keyword>
<dbReference type="InterPro" id="IPR016036">
    <property type="entry name" value="Malonyl_transacylase_ACP-bd"/>
</dbReference>
<reference evidence="10 11" key="1">
    <citation type="submission" date="2023-10" db="EMBL/GenBank/DDBJ databases">
        <title>Draft genome sequence of Xylaria bambusicola isolate GMP-LS, the root and basal stem rot pathogen of sugarcane in Indonesia.</title>
        <authorList>
            <person name="Selvaraj P."/>
            <person name="Muralishankar V."/>
            <person name="Muruganantham S."/>
            <person name="Sp S."/>
            <person name="Haryani S."/>
            <person name="Lau K.J.X."/>
            <person name="Naqvi N.I."/>
        </authorList>
    </citation>
    <scope>NUCLEOTIDE SEQUENCE [LARGE SCALE GENOMIC DNA]</scope>
    <source>
        <strain evidence="10">GMP-LS</strain>
    </source>
</reference>
<evidence type="ECO:0000256" key="4">
    <source>
        <dbReference type="ARBA" id="ARBA00023002"/>
    </source>
</evidence>
<keyword evidence="4" id="KW-0560">Oxidoreductase</keyword>
<name>A0AAN7UX01_9PEZI</name>
<accession>A0AAN7UX01</accession>
<feature type="region of interest" description="C-terminal hotdog fold" evidence="6">
    <location>
        <begin position="1122"/>
        <end position="1279"/>
    </location>
</feature>
<dbReference type="InterPro" id="IPR006162">
    <property type="entry name" value="Ppantetheine_attach_site"/>
</dbReference>
<dbReference type="InterPro" id="IPR018201">
    <property type="entry name" value="Ketoacyl_synth_AS"/>
</dbReference>
<dbReference type="PROSITE" id="PS52019">
    <property type="entry name" value="PKS_MFAS_DH"/>
    <property type="match status" value="1"/>
</dbReference>
<evidence type="ECO:0000259" key="8">
    <source>
        <dbReference type="PROSITE" id="PS52004"/>
    </source>
</evidence>
<evidence type="ECO:0000256" key="3">
    <source>
        <dbReference type="ARBA" id="ARBA00022679"/>
    </source>
</evidence>
<keyword evidence="1" id="KW-0596">Phosphopantetheine</keyword>
<evidence type="ECO:0000256" key="6">
    <source>
        <dbReference type="PROSITE-ProRule" id="PRU01363"/>
    </source>
</evidence>
<dbReference type="InterPro" id="IPR009081">
    <property type="entry name" value="PP-bd_ACP"/>
</dbReference>
<dbReference type="GO" id="GO:0031177">
    <property type="term" value="F:phosphopantetheine binding"/>
    <property type="evidence" value="ECO:0007669"/>
    <property type="project" value="InterPro"/>
</dbReference>
<evidence type="ECO:0000313" key="11">
    <source>
        <dbReference type="Proteomes" id="UP001305414"/>
    </source>
</evidence>
<feature type="active site" description="Proton acceptor; for dehydratase activity" evidence="6">
    <location>
        <position position="1004"/>
    </location>
</feature>
<dbReference type="Gene3D" id="3.40.366.10">
    <property type="entry name" value="Malonyl-Coenzyme A Acyl Carrier Protein, domain 2"/>
    <property type="match status" value="1"/>
</dbReference>
<comment type="caution">
    <text evidence="10">The sequence shown here is derived from an EMBL/GenBank/DDBJ whole genome shotgun (WGS) entry which is preliminary data.</text>
</comment>
<dbReference type="PROSITE" id="PS52004">
    <property type="entry name" value="KS3_2"/>
    <property type="match status" value="1"/>
</dbReference>
<dbReference type="Pfam" id="PF14765">
    <property type="entry name" value="PS-DH"/>
    <property type="match status" value="1"/>
</dbReference>
<dbReference type="GO" id="GO:0006633">
    <property type="term" value="P:fatty acid biosynthetic process"/>
    <property type="evidence" value="ECO:0007669"/>
    <property type="project" value="InterPro"/>
</dbReference>